<comment type="caution">
    <text evidence="2">The sequence shown here is derived from an EMBL/GenBank/DDBJ whole genome shotgun (WGS) entry which is preliminary data.</text>
</comment>
<evidence type="ECO:0000256" key="1">
    <source>
        <dbReference type="SAM" id="MobiDB-lite"/>
    </source>
</evidence>
<accession>A0A0V1BTJ2</accession>
<feature type="region of interest" description="Disordered" evidence="1">
    <location>
        <begin position="1"/>
        <end position="27"/>
    </location>
</feature>
<dbReference type="InParanoid" id="A0A0V1BTJ2"/>
<keyword evidence="3" id="KW-1185">Reference proteome</keyword>
<dbReference type="OrthoDB" id="10296346at2759"/>
<organism evidence="2 3">
    <name type="scientific">Trichinella spiralis</name>
    <name type="common">Trichina worm</name>
    <dbReference type="NCBI Taxonomy" id="6334"/>
    <lineage>
        <taxon>Eukaryota</taxon>
        <taxon>Metazoa</taxon>
        <taxon>Ecdysozoa</taxon>
        <taxon>Nematoda</taxon>
        <taxon>Enoplea</taxon>
        <taxon>Dorylaimia</taxon>
        <taxon>Trichinellida</taxon>
        <taxon>Trichinellidae</taxon>
        <taxon>Trichinella</taxon>
    </lineage>
</organism>
<dbReference type="EMBL" id="JYDH01000012">
    <property type="protein sequence ID" value="KRY40532.1"/>
    <property type="molecule type" value="Genomic_DNA"/>
</dbReference>
<reference evidence="2 3" key="1">
    <citation type="submission" date="2015-01" db="EMBL/GenBank/DDBJ databases">
        <title>Evolution of Trichinella species and genotypes.</title>
        <authorList>
            <person name="Korhonen P.K."/>
            <person name="Edoardo P."/>
            <person name="Giuseppe L.R."/>
            <person name="Gasser R.B."/>
        </authorList>
    </citation>
    <scope>NUCLEOTIDE SEQUENCE [LARGE SCALE GENOMIC DNA]</scope>
    <source>
        <strain evidence="2">ISS3</strain>
    </source>
</reference>
<dbReference type="Proteomes" id="UP000054776">
    <property type="component" value="Unassembled WGS sequence"/>
</dbReference>
<name>A0A0V1BTJ2_TRISP</name>
<dbReference type="AlphaFoldDB" id="A0A0V1BTJ2"/>
<gene>
    <name evidence="2" type="ORF">T01_12967</name>
</gene>
<sequence length="107" mass="11521">MRPHGAQRQEDGALQPKTDSGEAVLADPPLVIPPEKSVGIQIFLPHSDLQVRRSDVCLQSDTKAAEAEDGPQQINLEVSSRLQLAVQRGPVVRCGSIEHDPTLPLVA</sequence>
<protein>
    <submittedName>
        <fullName evidence="2">Uncharacterized protein</fullName>
    </submittedName>
</protein>
<evidence type="ECO:0000313" key="3">
    <source>
        <dbReference type="Proteomes" id="UP000054776"/>
    </source>
</evidence>
<proteinExistence type="predicted"/>
<evidence type="ECO:0000313" key="2">
    <source>
        <dbReference type="EMBL" id="KRY40532.1"/>
    </source>
</evidence>